<accession>A0A9P6WRM7</accession>
<protein>
    <submittedName>
        <fullName evidence="1">Uncharacterized protein</fullName>
    </submittedName>
</protein>
<evidence type="ECO:0000313" key="2">
    <source>
        <dbReference type="Proteomes" id="UP000716291"/>
    </source>
</evidence>
<dbReference type="Proteomes" id="UP000716291">
    <property type="component" value="Unassembled WGS sequence"/>
</dbReference>
<dbReference type="AlphaFoldDB" id="A0A9P6WRM7"/>
<reference evidence="1" key="1">
    <citation type="journal article" date="2020" name="Microb. Genom.">
        <title>Genetic diversity of clinical and environmental Mucorales isolates obtained from an investigation of mucormycosis cases among solid organ transplant recipients.</title>
        <authorList>
            <person name="Nguyen M.H."/>
            <person name="Kaul D."/>
            <person name="Muto C."/>
            <person name="Cheng S.J."/>
            <person name="Richter R.A."/>
            <person name="Bruno V.M."/>
            <person name="Liu G."/>
            <person name="Beyhan S."/>
            <person name="Sundermann A.J."/>
            <person name="Mounaud S."/>
            <person name="Pasculle A.W."/>
            <person name="Nierman W.C."/>
            <person name="Driscoll E."/>
            <person name="Cumbie R."/>
            <person name="Clancy C.J."/>
            <person name="Dupont C.L."/>
        </authorList>
    </citation>
    <scope>NUCLEOTIDE SEQUENCE</scope>
    <source>
        <strain evidence="1">GL11</strain>
    </source>
</reference>
<proteinExistence type="predicted"/>
<evidence type="ECO:0000313" key="1">
    <source>
        <dbReference type="EMBL" id="KAG1271145.1"/>
    </source>
</evidence>
<organism evidence="1 2">
    <name type="scientific">Rhizopus oryzae</name>
    <name type="common">Mucormycosis agent</name>
    <name type="synonym">Rhizopus arrhizus var. delemar</name>
    <dbReference type="NCBI Taxonomy" id="64495"/>
    <lineage>
        <taxon>Eukaryota</taxon>
        <taxon>Fungi</taxon>
        <taxon>Fungi incertae sedis</taxon>
        <taxon>Mucoromycota</taxon>
        <taxon>Mucoromycotina</taxon>
        <taxon>Mucoromycetes</taxon>
        <taxon>Mucorales</taxon>
        <taxon>Mucorineae</taxon>
        <taxon>Rhizopodaceae</taxon>
        <taxon>Rhizopus</taxon>
    </lineage>
</organism>
<name>A0A9P6WRM7_RHIOR</name>
<keyword evidence="2" id="KW-1185">Reference proteome</keyword>
<comment type="caution">
    <text evidence="1">The sequence shown here is derived from an EMBL/GenBank/DDBJ whole genome shotgun (WGS) entry which is preliminary data.</text>
</comment>
<sequence length="79" mass="9135">MRAAHRQVPRVDHVFDPQRTVARRGLPGVVVDFVDIHAPRARMGRQRFDLAREIADEVAARNPGRQRQALAFRRRRIDG</sequence>
<gene>
    <name evidence="1" type="ORF">G6F64_015614</name>
</gene>
<dbReference type="EMBL" id="JAANQT010018870">
    <property type="protein sequence ID" value="KAG1271145.1"/>
    <property type="molecule type" value="Genomic_DNA"/>
</dbReference>